<feature type="binding site" evidence="8">
    <location>
        <position position="18"/>
    </location>
    <ligand>
        <name>GTP</name>
        <dbReference type="ChEBI" id="CHEBI:37565"/>
    </ligand>
</feature>
<dbReference type="GO" id="GO:0006777">
    <property type="term" value="P:Mo-molybdopterin cofactor biosynthetic process"/>
    <property type="evidence" value="ECO:0007669"/>
    <property type="project" value="UniProtKB-KW"/>
</dbReference>
<comment type="similarity">
    <text evidence="8">Belongs to the MobA family.</text>
</comment>
<evidence type="ECO:0000256" key="3">
    <source>
        <dbReference type="ARBA" id="ARBA00022723"/>
    </source>
</evidence>
<evidence type="ECO:0000256" key="4">
    <source>
        <dbReference type="ARBA" id="ARBA00022741"/>
    </source>
</evidence>
<dbReference type="GO" id="GO:0061603">
    <property type="term" value="F:molybdenum cofactor guanylyltransferase activity"/>
    <property type="evidence" value="ECO:0007669"/>
    <property type="project" value="UniProtKB-EC"/>
</dbReference>
<dbReference type="EC" id="2.7.7.77" evidence="8"/>
<keyword evidence="7 8" id="KW-0501">Molybdenum cofactor biosynthesis</keyword>
<keyword evidence="6 8" id="KW-0342">GTP-binding</keyword>
<dbReference type="GO" id="GO:0046872">
    <property type="term" value="F:metal ion binding"/>
    <property type="evidence" value="ECO:0007669"/>
    <property type="project" value="UniProtKB-KW"/>
</dbReference>
<protein>
    <recommendedName>
        <fullName evidence="8">Probable molybdenum cofactor guanylyltransferase</fullName>
        <shortName evidence="8">MoCo guanylyltransferase</shortName>
        <ecNumber evidence="8">2.7.7.77</ecNumber>
    </recommendedName>
    <alternativeName>
        <fullName evidence="8">GTP:molybdopterin guanylyltransferase</fullName>
    </alternativeName>
    <alternativeName>
        <fullName evidence="8">Mo-MPT guanylyltransferase</fullName>
    </alternativeName>
    <alternativeName>
        <fullName evidence="8">Molybdopterin guanylyltransferase</fullName>
    </alternativeName>
    <alternativeName>
        <fullName evidence="8">Molybdopterin-guanine dinucleotide synthase</fullName>
        <shortName evidence="8">MGD synthase</shortName>
    </alternativeName>
</protein>
<dbReference type="HAMAP" id="MF_00316">
    <property type="entry name" value="MobA"/>
    <property type="match status" value="1"/>
</dbReference>
<organism evidence="10 11">
    <name type="scientific">Pontibacillus litoralis JSM 072002</name>
    <dbReference type="NCBI Taxonomy" id="1385512"/>
    <lineage>
        <taxon>Bacteria</taxon>
        <taxon>Bacillati</taxon>
        <taxon>Bacillota</taxon>
        <taxon>Bacilli</taxon>
        <taxon>Bacillales</taxon>
        <taxon>Bacillaceae</taxon>
        <taxon>Pontibacillus</taxon>
    </lineage>
</organism>
<name>A0A0A5HWN9_9BACI</name>
<comment type="subcellular location">
    <subcellularLocation>
        <location evidence="8">Cytoplasm</location>
    </subcellularLocation>
</comment>
<dbReference type="EMBL" id="AVPG01000004">
    <property type="protein sequence ID" value="KGX88017.1"/>
    <property type="molecule type" value="Genomic_DNA"/>
</dbReference>
<gene>
    <name evidence="8" type="primary">mobA</name>
    <name evidence="10" type="ORF">N784_12415</name>
</gene>
<comment type="cofactor">
    <cofactor evidence="8">
        <name>Mg(2+)</name>
        <dbReference type="ChEBI" id="CHEBI:18420"/>
    </cofactor>
</comment>
<evidence type="ECO:0000256" key="5">
    <source>
        <dbReference type="ARBA" id="ARBA00022842"/>
    </source>
</evidence>
<evidence type="ECO:0000256" key="1">
    <source>
        <dbReference type="ARBA" id="ARBA00022490"/>
    </source>
</evidence>
<dbReference type="PANTHER" id="PTHR19136:SF81">
    <property type="entry name" value="MOLYBDENUM COFACTOR GUANYLYLTRANSFERASE"/>
    <property type="match status" value="1"/>
</dbReference>
<evidence type="ECO:0000256" key="8">
    <source>
        <dbReference type="HAMAP-Rule" id="MF_00316"/>
    </source>
</evidence>
<comment type="function">
    <text evidence="8">Transfers a GMP moiety from GTP to Mo-molybdopterin (Mo-MPT) cofactor (Moco or molybdenum cofactor) to form Mo-molybdopterin guanine dinucleotide (Mo-MGD) cofactor.</text>
</comment>
<dbReference type="RefSeq" id="WP_036832823.1">
    <property type="nucleotide sequence ID" value="NZ_AVPG01000004.1"/>
</dbReference>
<feature type="binding site" evidence="8">
    <location>
        <position position="92"/>
    </location>
    <ligand>
        <name>GTP</name>
        <dbReference type="ChEBI" id="CHEBI:37565"/>
    </ligand>
</feature>
<feature type="binding site" evidence="8">
    <location>
        <position position="92"/>
    </location>
    <ligand>
        <name>Mg(2+)</name>
        <dbReference type="ChEBI" id="CHEBI:18420"/>
    </ligand>
</feature>
<feature type="domain" description="MobA-like NTP transferase" evidence="9">
    <location>
        <begin position="3"/>
        <end position="152"/>
    </location>
</feature>
<evidence type="ECO:0000313" key="10">
    <source>
        <dbReference type="EMBL" id="KGX88017.1"/>
    </source>
</evidence>
<dbReference type="CDD" id="cd02503">
    <property type="entry name" value="MobA"/>
    <property type="match status" value="1"/>
</dbReference>
<keyword evidence="1 8" id="KW-0963">Cytoplasm</keyword>
<keyword evidence="5 8" id="KW-0460">Magnesium</keyword>
<reference evidence="10 11" key="1">
    <citation type="submission" date="2013-08" db="EMBL/GenBank/DDBJ databases">
        <authorList>
            <person name="Huang J."/>
            <person name="Wang G."/>
        </authorList>
    </citation>
    <scope>NUCLEOTIDE SEQUENCE [LARGE SCALE GENOMIC DNA]</scope>
    <source>
        <strain evidence="10 11">JSM 072002</strain>
    </source>
</reference>
<keyword evidence="11" id="KW-1185">Reference proteome</keyword>
<proteinExistence type="inferred from homology"/>
<comment type="caution">
    <text evidence="8">Lacks conserved residue(s) required for the propagation of feature annotation.</text>
</comment>
<comment type="catalytic activity">
    <reaction evidence="8">
        <text>Mo-molybdopterin + GTP + H(+) = Mo-molybdopterin guanine dinucleotide + diphosphate</text>
        <dbReference type="Rhea" id="RHEA:34243"/>
        <dbReference type="ChEBI" id="CHEBI:15378"/>
        <dbReference type="ChEBI" id="CHEBI:33019"/>
        <dbReference type="ChEBI" id="CHEBI:37565"/>
        <dbReference type="ChEBI" id="CHEBI:71302"/>
        <dbReference type="ChEBI" id="CHEBI:71310"/>
        <dbReference type="EC" id="2.7.7.77"/>
    </reaction>
</comment>
<dbReference type="PANTHER" id="PTHR19136">
    <property type="entry name" value="MOLYBDENUM COFACTOR GUANYLYLTRANSFERASE"/>
    <property type="match status" value="1"/>
</dbReference>
<dbReference type="InterPro" id="IPR025877">
    <property type="entry name" value="MobA-like_NTP_Trfase"/>
</dbReference>
<dbReference type="Pfam" id="PF12804">
    <property type="entry name" value="NTP_transf_3"/>
    <property type="match status" value="1"/>
</dbReference>
<dbReference type="GO" id="GO:0005737">
    <property type="term" value="C:cytoplasm"/>
    <property type="evidence" value="ECO:0007669"/>
    <property type="project" value="UniProtKB-SubCell"/>
</dbReference>
<comment type="domain">
    <text evidence="8">The N-terminal domain determines nucleotide recognition and specific binding, while the C-terminal domain determines the specific binding to the target protein.</text>
</comment>
<dbReference type="Gene3D" id="3.90.550.10">
    <property type="entry name" value="Spore Coat Polysaccharide Biosynthesis Protein SpsA, Chain A"/>
    <property type="match status" value="1"/>
</dbReference>
<feature type="binding site" evidence="8">
    <location>
        <position position="63"/>
    </location>
    <ligand>
        <name>GTP</name>
        <dbReference type="ChEBI" id="CHEBI:37565"/>
    </ligand>
</feature>
<evidence type="ECO:0000256" key="6">
    <source>
        <dbReference type="ARBA" id="ARBA00023134"/>
    </source>
</evidence>
<keyword evidence="4 8" id="KW-0547">Nucleotide-binding</keyword>
<evidence type="ECO:0000259" key="9">
    <source>
        <dbReference type="Pfam" id="PF12804"/>
    </source>
</evidence>
<evidence type="ECO:0000256" key="7">
    <source>
        <dbReference type="ARBA" id="ARBA00023150"/>
    </source>
</evidence>
<dbReference type="SUPFAM" id="SSF53448">
    <property type="entry name" value="Nucleotide-diphospho-sugar transferases"/>
    <property type="match status" value="1"/>
</dbReference>
<dbReference type="STRING" id="1385512.N784_12415"/>
<dbReference type="eggNOG" id="COG0746">
    <property type="taxonomic scope" value="Bacteria"/>
</dbReference>
<dbReference type="OrthoDB" id="9788394at2"/>
<comment type="caution">
    <text evidence="10">The sequence shown here is derived from an EMBL/GenBank/DDBJ whole genome shotgun (WGS) entry which is preliminary data.</text>
</comment>
<feature type="binding site" evidence="8">
    <location>
        <begin position="6"/>
        <end position="8"/>
    </location>
    <ligand>
        <name>GTP</name>
        <dbReference type="ChEBI" id="CHEBI:37565"/>
    </ligand>
</feature>
<sequence length="192" mass="21997">MQALLLAGGASRRMGENKALLSIDGIPMIQRVVKELELVTKNICIATNEPECYSWLDYPIITDRFLGFGPLAALESGFFHSEEEWMIVSACDTPFIKREVYDELQKRSSSFQAVVPTFQGRIHPLSGMYHCSCYSTILALLKREKLRMKDLLQKVSTLYVPVDHIHAIPFVEEHFINLNTPEQFEKWKKTSN</sequence>
<dbReference type="AlphaFoldDB" id="A0A0A5HWN9"/>
<evidence type="ECO:0000256" key="2">
    <source>
        <dbReference type="ARBA" id="ARBA00022679"/>
    </source>
</evidence>
<dbReference type="GO" id="GO:0005525">
    <property type="term" value="F:GTP binding"/>
    <property type="evidence" value="ECO:0007669"/>
    <property type="project" value="UniProtKB-UniRule"/>
</dbReference>
<dbReference type="InterPro" id="IPR029044">
    <property type="entry name" value="Nucleotide-diphossugar_trans"/>
</dbReference>
<accession>A0A0A5HWN9</accession>
<dbReference type="Proteomes" id="UP000030401">
    <property type="component" value="Unassembled WGS sequence"/>
</dbReference>
<keyword evidence="3 8" id="KW-0479">Metal-binding</keyword>
<dbReference type="InterPro" id="IPR013482">
    <property type="entry name" value="Molybde_CF_guanTrfase"/>
</dbReference>
<evidence type="ECO:0000313" key="11">
    <source>
        <dbReference type="Proteomes" id="UP000030401"/>
    </source>
</evidence>
<keyword evidence="2 8" id="KW-0808">Transferase</keyword>